<dbReference type="PROSITE" id="PS51257">
    <property type="entry name" value="PROKAR_LIPOPROTEIN"/>
    <property type="match status" value="1"/>
</dbReference>
<dbReference type="STRING" id="415747.SAMN03097708_02944"/>
<accession>A0A1G5QWT3</accession>
<evidence type="ECO:0008006" key="3">
    <source>
        <dbReference type="Google" id="ProtNLM"/>
    </source>
</evidence>
<reference evidence="1 2" key="1">
    <citation type="submission" date="2016-10" db="EMBL/GenBank/DDBJ databases">
        <authorList>
            <person name="de Groot N.N."/>
        </authorList>
    </citation>
    <scope>NUCLEOTIDE SEQUENCE [LARGE SCALE GENOMIC DNA]</scope>
    <source>
        <strain evidence="1 2">HLD2</strain>
    </source>
</reference>
<name>A0A1G5QWT3_9GAMM</name>
<dbReference type="Proteomes" id="UP000199648">
    <property type="component" value="Unassembled WGS sequence"/>
</dbReference>
<sequence length="45" mass="4772">MRICWAQYALWAVIALLGVSAMLSSGCGAKGPLHLPGEEQQDQGN</sequence>
<evidence type="ECO:0000313" key="2">
    <source>
        <dbReference type="Proteomes" id="UP000199648"/>
    </source>
</evidence>
<protein>
    <recommendedName>
        <fullName evidence="3">Lipoprotein-attachment site-containing protein</fullName>
    </recommendedName>
</protein>
<keyword evidence="2" id="KW-1185">Reference proteome</keyword>
<dbReference type="AlphaFoldDB" id="A0A1G5QWT3"/>
<dbReference type="EMBL" id="FMWD01000011">
    <property type="protein sequence ID" value="SCZ66305.1"/>
    <property type="molecule type" value="Genomic_DNA"/>
</dbReference>
<organism evidence="1 2">
    <name type="scientific">Thiohalomonas denitrificans</name>
    <dbReference type="NCBI Taxonomy" id="415747"/>
    <lineage>
        <taxon>Bacteria</taxon>
        <taxon>Pseudomonadati</taxon>
        <taxon>Pseudomonadota</taxon>
        <taxon>Gammaproteobacteria</taxon>
        <taxon>Thiohalomonadales</taxon>
        <taxon>Thiohalomonadaceae</taxon>
        <taxon>Thiohalomonas</taxon>
    </lineage>
</organism>
<proteinExistence type="predicted"/>
<gene>
    <name evidence="1" type="ORF">SAMN03097708_02944</name>
</gene>
<evidence type="ECO:0000313" key="1">
    <source>
        <dbReference type="EMBL" id="SCZ66305.1"/>
    </source>
</evidence>